<keyword evidence="2" id="KW-0408">Iron</keyword>
<sequence length="201" mass="22230">MQDLVKFENRRPTKQINVGGVTIGNQNPVSIQTMTTTLTCQVDETMHQIDRCAEAGAQIVRVAVPEQRDADALKAIVKRSPVPIVSDIHFNYKFALEAIDAGVAKVRINPGNIGNQDRIAQVLSSARKANIPIRIGINEGSLEKDLLDKYPFPTAEALVESAMRHVKICEDHDFTDIAVSIKSSDPLRMIQANRIFSEKVQ</sequence>
<keyword evidence="2" id="KW-0479">Metal-binding</keyword>
<dbReference type="GO" id="GO:0046429">
    <property type="term" value="F:4-hydroxy-3-methylbut-2-en-1-yl diphosphate synthase activity (ferredoxin)"/>
    <property type="evidence" value="ECO:0007669"/>
    <property type="project" value="InterPro"/>
</dbReference>
<dbReference type="EMBL" id="UINC01226615">
    <property type="protein sequence ID" value="SVE57178.1"/>
    <property type="molecule type" value="Genomic_DNA"/>
</dbReference>
<organism evidence="4">
    <name type="scientific">marine metagenome</name>
    <dbReference type="NCBI Taxonomy" id="408172"/>
    <lineage>
        <taxon>unclassified sequences</taxon>
        <taxon>metagenomes</taxon>
        <taxon>ecological metagenomes</taxon>
    </lineage>
</organism>
<dbReference type="PANTHER" id="PTHR30454:SF0">
    <property type="entry name" value="4-HYDROXY-3-METHYLBUT-2-EN-1-YL DIPHOSPHATE SYNTHASE (FERREDOXIN), CHLOROPLASTIC"/>
    <property type="match status" value="1"/>
</dbReference>
<keyword evidence="2" id="KW-0411">Iron-sulfur</keyword>
<dbReference type="SUPFAM" id="SSF51717">
    <property type="entry name" value="Dihydropteroate synthetase-like"/>
    <property type="match status" value="1"/>
</dbReference>
<evidence type="ECO:0000313" key="4">
    <source>
        <dbReference type="EMBL" id="SVE57178.1"/>
    </source>
</evidence>
<gene>
    <name evidence="4" type="ORF">METZ01_LOCUS510032</name>
</gene>
<protein>
    <recommendedName>
        <fullName evidence="3">IspG TIM-barrel domain-containing protein</fullName>
    </recommendedName>
</protein>
<dbReference type="InterPro" id="IPR058578">
    <property type="entry name" value="IspG_TIM"/>
</dbReference>
<keyword evidence="2" id="KW-0004">4Fe-4S</keyword>
<accession>A0A383EM64</accession>
<dbReference type="GO" id="GO:0051539">
    <property type="term" value="F:4 iron, 4 sulfur cluster binding"/>
    <property type="evidence" value="ECO:0007669"/>
    <property type="project" value="UniProtKB-KW"/>
</dbReference>
<evidence type="ECO:0000259" key="3">
    <source>
        <dbReference type="Pfam" id="PF04551"/>
    </source>
</evidence>
<feature type="domain" description="IspG TIM-barrel" evidence="3">
    <location>
        <begin position="13"/>
        <end position="200"/>
    </location>
</feature>
<dbReference type="InterPro" id="IPR004588">
    <property type="entry name" value="IspG_bac-typ"/>
</dbReference>
<feature type="non-terminal residue" evidence="4">
    <location>
        <position position="201"/>
    </location>
</feature>
<name>A0A383EM64_9ZZZZ</name>
<dbReference type="InterPro" id="IPR011005">
    <property type="entry name" value="Dihydropteroate_synth-like_sf"/>
</dbReference>
<dbReference type="AlphaFoldDB" id="A0A383EM64"/>
<dbReference type="GO" id="GO:0016114">
    <property type="term" value="P:terpenoid biosynthetic process"/>
    <property type="evidence" value="ECO:0007669"/>
    <property type="project" value="InterPro"/>
</dbReference>
<reference evidence="4" key="1">
    <citation type="submission" date="2018-05" db="EMBL/GenBank/DDBJ databases">
        <authorList>
            <person name="Lanie J.A."/>
            <person name="Ng W.-L."/>
            <person name="Kazmierczak K.M."/>
            <person name="Andrzejewski T.M."/>
            <person name="Davidsen T.M."/>
            <person name="Wayne K.J."/>
            <person name="Tettelin H."/>
            <person name="Glass J.I."/>
            <person name="Rusch D."/>
            <person name="Podicherti R."/>
            <person name="Tsui H.-C.T."/>
            <person name="Winkler M.E."/>
        </authorList>
    </citation>
    <scope>NUCLEOTIDE SEQUENCE</scope>
</reference>
<comment type="cofactor">
    <cofactor evidence="1">
        <name>[4Fe-4S] cluster</name>
        <dbReference type="ChEBI" id="CHEBI:49883"/>
    </cofactor>
</comment>
<dbReference type="Gene3D" id="3.20.20.20">
    <property type="entry name" value="Dihydropteroate synthase-like"/>
    <property type="match status" value="1"/>
</dbReference>
<evidence type="ECO:0000256" key="1">
    <source>
        <dbReference type="ARBA" id="ARBA00001966"/>
    </source>
</evidence>
<dbReference type="Pfam" id="PF04551">
    <property type="entry name" value="GcpE"/>
    <property type="match status" value="1"/>
</dbReference>
<evidence type="ECO:0000256" key="2">
    <source>
        <dbReference type="ARBA" id="ARBA00022485"/>
    </source>
</evidence>
<proteinExistence type="predicted"/>
<dbReference type="GO" id="GO:0019288">
    <property type="term" value="P:isopentenyl diphosphate biosynthetic process, methylerythritol 4-phosphate pathway"/>
    <property type="evidence" value="ECO:0007669"/>
    <property type="project" value="TreeGrafter"/>
</dbReference>
<dbReference type="PANTHER" id="PTHR30454">
    <property type="entry name" value="4-HYDROXY-3-METHYLBUT-2-EN-1-YL DIPHOSPHATE SYNTHASE"/>
    <property type="match status" value="1"/>
</dbReference>